<protein>
    <submittedName>
        <fullName evidence="2">Uncharacterized protein</fullName>
    </submittedName>
</protein>
<sequence>MEGGGGQSFFLDELLGSGTAMKKGPQRIDKCGHPQVVRDDDVIWRQKRKRSGLRTHQRHPEKRRTLNEAWSRGPLPWQFWQTALLHSRLGAHQPLHALSKRHTL</sequence>
<dbReference type="Proteomes" id="UP000036681">
    <property type="component" value="Unplaced"/>
</dbReference>
<dbReference type="WBParaSite" id="ALUE_0001006701-mRNA-1">
    <property type="protein sequence ID" value="ALUE_0001006701-mRNA-1"/>
    <property type="gene ID" value="ALUE_0001006701"/>
</dbReference>
<reference evidence="2" key="1">
    <citation type="submission" date="2017-02" db="UniProtKB">
        <authorList>
            <consortium name="WormBaseParasite"/>
        </authorList>
    </citation>
    <scope>IDENTIFICATION</scope>
</reference>
<proteinExistence type="predicted"/>
<dbReference type="AlphaFoldDB" id="A0A0M3I1C9"/>
<keyword evidence="1" id="KW-1185">Reference proteome</keyword>
<evidence type="ECO:0000313" key="1">
    <source>
        <dbReference type="Proteomes" id="UP000036681"/>
    </source>
</evidence>
<accession>A0A0M3I1C9</accession>
<name>A0A0M3I1C9_ASCLU</name>
<organism evidence="1 2">
    <name type="scientific">Ascaris lumbricoides</name>
    <name type="common">Giant roundworm</name>
    <dbReference type="NCBI Taxonomy" id="6252"/>
    <lineage>
        <taxon>Eukaryota</taxon>
        <taxon>Metazoa</taxon>
        <taxon>Ecdysozoa</taxon>
        <taxon>Nematoda</taxon>
        <taxon>Chromadorea</taxon>
        <taxon>Rhabditida</taxon>
        <taxon>Spirurina</taxon>
        <taxon>Ascaridomorpha</taxon>
        <taxon>Ascaridoidea</taxon>
        <taxon>Ascarididae</taxon>
        <taxon>Ascaris</taxon>
    </lineage>
</organism>
<evidence type="ECO:0000313" key="2">
    <source>
        <dbReference type="WBParaSite" id="ALUE_0001006701-mRNA-1"/>
    </source>
</evidence>